<dbReference type="InterPro" id="IPR043129">
    <property type="entry name" value="ATPase_NBD"/>
</dbReference>
<name>A0ABX8QUZ1_9ACTN</name>
<keyword evidence="2" id="KW-1185">Reference proteome</keyword>
<dbReference type="Proteomes" id="UP001049518">
    <property type="component" value="Chromosome"/>
</dbReference>
<evidence type="ECO:0000313" key="1">
    <source>
        <dbReference type="EMBL" id="QXJ21252.1"/>
    </source>
</evidence>
<dbReference type="Gene3D" id="3.30.420.40">
    <property type="match status" value="1"/>
</dbReference>
<dbReference type="SUPFAM" id="SSF53067">
    <property type="entry name" value="Actin-like ATPase domain"/>
    <property type="match status" value="1"/>
</dbReference>
<dbReference type="EMBL" id="CP059572">
    <property type="protein sequence ID" value="QXJ21252.1"/>
    <property type="molecule type" value="Genomic_DNA"/>
</dbReference>
<dbReference type="RefSeq" id="WP_231334396.1">
    <property type="nucleotide sequence ID" value="NZ_CP059572.1"/>
</dbReference>
<gene>
    <name evidence="1" type="ORF">AGRA3207_002089</name>
</gene>
<evidence type="ECO:0000313" key="2">
    <source>
        <dbReference type="Proteomes" id="UP001049518"/>
    </source>
</evidence>
<protein>
    <recommendedName>
        <fullName evidence="3">Carbohydrate kinase FGGY N-terminal domain-containing protein</fullName>
    </recommendedName>
</protein>
<accession>A0ABX8QUZ1</accession>
<reference evidence="1" key="1">
    <citation type="submission" date="2020-07" db="EMBL/GenBank/DDBJ databases">
        <authorList>
            <person name="Tarantini F.S."/>
            <person name="Hong K.W."/>
            <person name="Chan K.G."/>
        </authorList>
    </citation>
    <scope>NUCLEOTIDE SEQUENCE</scope>
    <source>
        <strain evidence="1">32-07</strain>
    </source>
</reference>
<organism evidence="1 2">
    <name type="scientific">Actinomadura graeca</name>
    <dbReference type="NCBI Taxonomy" id="2750812"/>
    <lineage>
        <taxon>Bacteria</taxon>
        <taxon>Bacillati</taxon>
        <taxon>Actinomycetota</taxon>
        <taxon>Actinomycetes</taxon>
        <taxon>Streptosporangiales</taxon>
        <taxon>Thermomonosporaceae</taxon>
        <taxon>Actinomadura</taxon>
    </lineage>
</organism>
<proteinExistence type="predicted"/>
<sequence length="331" mass="34104">MPGVVGLDIGTSTIKLSRRAGSGGIVTERVAPTPSAPIEIMRVVDRLLRDAPPGVVGLSAFRRALVVDDRTLVLARSSPPEPVVRVETGGRLDVLNPLAPIHRWADSVRLRSGRFQTFDVWLAERLTGRPACAESLAWLTGAWDTTAGSWDERVCAEARIPPGQLPDVLTEPLVTGGICLPVLGDHEATARACASAGAWPLRVAECGTALACMIGGGPEAPPRLGLESPVRCGYAELVDPHFARRVQGLDAPPLAWSAAASPSPGEVVAGAFGEDETSGAPIVLCGGNATPGLAADLTAAGFDVLMDGTLTSSAGALIIAERAAQAGGSRP</sequence>
<evidence type="ECO:0008006" key="3">
    <source>
        <dbReference type="Google" id="ProtNLM"/>
    </source>
</evidence>